<dbReference type="InterPro" id="IPR036736">
    <property type="entry name" value="ACP-like_sf"/>
</dbReference>
<gene>
    <name evidence="2" type="ORF">A2696_01745</name>
</gene>
<protein>
    <recommendedName>
        <fullName evidence="1">Carrier domain-containing protein</fullName>
    </recommendedName>
</protein>
<evidence type="ECO:0000259" key="1">
    <source>
        <dbReference type="PROSITE" id="PS50075"/>
    </source>
</evidence>
<dbReference type="Proteomes" id="UP000177069">
    <property type="component" value="Unassembled WGS sequence"/>
</dbReference>
<dbReference type="EMBL" id="MFBA01000040">
    <property type="protein sequence ID" value="OGD85045.1"/>
    <property type="molecule type" value="Genomic_DNA"/>
</dbReference>
<proteinExistence type="predicted"/>
<reference evidence="2 3" key="1">
    <citation type="journal article" date="2016" name="Nat. Commun.">
        <title>Thousands of microbial genomes shed light on interconnected biogeochemical processes in an aquifer system.</title>
        <authorList>
            <person name="Anantharaman K."/>
            <person name="Brown C.T."/>
            <person name="Hug L.A."/>
            <person name="Sharon I."/>
            <person name="Castelle C.J."/>
            <person name="Probst A.J."/>
            <person name="Thomas B.C."/>
            <person name="Singh A."/>
            <person name="Wilkins M.J."/>
            <person name="Karaoz U."/>
            <person name="Brodie E.L."/>
            <person name="Williams K.H."/>
            <person name="Hubbard S.S."/>
            <person name="Banfield J.F."/>
        </authorList>
    </citation>
    <scope>NUCLEOTIDE SEQUENCE [LARGE SCALE GENOMIC DNA]</scope>
</reference>
<comment type="caution">
    <text evidence="2">The sequence shown here is derived from an EMBL/GenBank/DDBJ whole genome shotgun (WGS) entry which is preliminary data.</text>
</comment>
<evidence type="ECO:0000313" key="2">
    <source>
        <dbReference type="EMBL" id="OGD85045.1"/>
    </source>
</evidence>
<name>A0A1F5FZM5_9BACT</name>
<dbReference type="InterPro" id="IPR009081">
    <property type="entry name" value="PP-bd_ACP"/>
</dbReference>
<sequence>MLEDLKKIIHKQFDIPEEDIEENSYFDQDLNISELEIEDLISQVEEKYNIKIPQEVIPPFEKISDLVDYLYENTEISV</sequence>
<dbReference type="SUPFAM" id="SSF47336">
    <property type="entry name" value="ACP-like"/>
    <property type="match status" value="1"/>
</dbReference>
<accession>A0A1F5FZM5</accession>
<dbReference type="AlphaFoldDB" id="A0A1F5FZM5"/>
<dbReference type="Gene3D" id="1.10.1200.10">
    <property type="entry name" value="ACP-like"/>
    <property type="match status" value="1"/>
</dbReference>
<organism evidence="2 3">
    <name type="scientific">Candidatus Curtissbacteria bacterium RIFCSPHIGHO2_01_FULL_41_13</name>
    <dbReference type="NCBI Taxonomy" id="1797745"/>
    <lineage>
        <taxon>Bacteria</taxon>
        <taxon>Candidatus Curtissiibacteriota</taxon>
    </lineage>
</organism>
<dbReference type="PROSITE" id="PS50075">
    <property type="entry name" value="CARRIER"/>
    <property type="match status" value="1"/>
</dbReference>
<evidence type="ECO:0000313" key="3">
    <source>
        <dbReference type="Proteomes" id="UP000177069"/>
    </source>
</evidence>
<feature type="domain" description="Carrier" evidence="1">
    <location>
        <begin position="1"/>
        <end position="74"/>
    </location>
</feature>